<dbReference type="SUPFAM" id="SSF49899">
    <property type="entry name" value="Concanavalin A-like lectins/glucanases"/>
    <property type="match status" value="1"/>
</dbReference>
<sequence length="420" mass="47165">MKNTIIKLASVALLLGLTACQEKLDNDNNNSLENLSAVYMNDSNASVSFAKSTESGSTKFEVRMSNLRDRKETITIAATDFFAEYNEKNTTTYKMLPASEYELYEEGNTANKSTNGTLSITLKPGQASVQVGVKVRPLNEDTYPMGIKYAIPLRIVSSSLPILSNKDVVVTLSRPFKTSVALIKQGYALGVKIADNIKGSDEFTIQGMFLFKNEFHAYNNINVNMSLFQGEMLPYTRIDAGKIQVKNGGGDSPDDWAYSDDIAIEKWVQITFTYKDSFLKLYINGKLIKTYQRPSLKVSPGMRINIENAQTSYTTDRYLREFRVWNRVLTDAEIVDGLYLPADPDNKGLVVYLPINKKEGFKDMSKYNNTTIYRKGTSNSPYGVQDGDNYVKDIEEGIFTPTVEWKENIKFPAVGLETEE</sequence>
<reference evidence="2 3" key="1">
    <citation type="submission" date="2018-06" db="EMBL/GenBank/DDBJ databases">
        <authorList>
            <consortium name="Pathogen Informatics"/>
            <person name="Doyle S."/>
        </authorList>
    </citation>
    <scope>NUCLEOTIDE SEQUENCE [LARGE SCALE GENOMIC DNA]</scope>
    <source>
        <strain evidence="2 3">NCTC11546</strain>
    </source>
</reference>
<organism evidence="2 3">
    <name type="scientific">Capnocytophaga ochracea</name>
    <dbReference type="NCBI Taxonomy" id="1018"/>
    <lineage>
        <taxon>Bacteria</taxon>
        <taxon>Pseudomonadati</taxon>
        <taxon>Bacteroidota</taxon>
        <taxon>Flavobacteriia</taxon>
        <taxon>Flavobacteriales</taxon>
        <taxon>Flavobacteriaceae</taxon>
        <taxon>Capnocytophaga</taxon>
    </lineage>
</organism>
<evidence type="ECO:0000313" key="2">
    <source>
        <dbReference type="EMBL" id="SQA78667.1"/>
    </source>
</evidence>
<dbReference type="Pfam" id="PF13385">
    <property type="entry name" value="Laminin_G_3"/>
    <property type="match status" value="1"/>
</dbReference>
<dbReference type="Pfam" id="PF08522">
    <property type="entry name" value="BT_3987-like_N"/>
    <property type="match status" value="1"/>
</dbReference>
<dbReference type="EMBL" id="UARG01000017">
    <property type="protein sequence ID" value="SQA78667.1"/>
    <property type="molecule type" value="Genomic_DNA"/>
</dbReference>
<dbReference type="GO" id="GO:0005975">
    <property type="term" value="P:carbohydrate metabolic process"/>
    <property type="evidence" value="ECO:0007669"/>
    <property type="project" value="UniProtKB-ARBA"/>
</dbReference>
<accession>A0A2X2RJW8</accession>
<proteinExistence type="predicted"/>
<dbReference type="AlphaFoldDB" id="A0A2X2RJW8"/>
<dbReference type="InterPro" id="IPR013728">
    <property type="entry name" value="BT_3987-like_N"/>
</dbReference>
<feature type="domain" description="BT-3987-like N-terminal" evidence="1">
    <location>
        <begin position="38"/>
        <end position="159"/>
    </location>
</feature>
<gene>
    <name evidence="2" type="ORF">NCTC11546_01908</name>
</gene>
<dbReference type="Proteomes" id="UP000249891">
    <property type="component" value="Unassembled WGS sequence"/>
</dbReference>
<dbReference type="RefSeq" id="WP_128091730.1">
    <property type="nucleotide sequence ID" value="NZ_UARG01000017.1"/>
</dbReference>
<dbReference type="GO" id="GO:0004553">
    <property type="term" value="F:hydrolase activity, hydrolyzing O-glycosyl compounds"/>
    <property type="evidence" value="ECO:0007669"/>
    <property type="project" value="UniProtKB-ARBA"/>
</dbReference>
<dbReference type="Gene3D" id="2.60.40.1740">
    <property type="entry name" value="hypothetical protein (bacova_03559)"/>
    <property type="match status" value="1"/>
</dbReference>
<evidence type="ECO:0000259" key="1">
    <source>
        <dbReference type="Pfam" id="PF08522"/>
    </source>
</evidence>
<protein>
    <submittedName>
        <fullName evidence="2">Domain of uncharacterized function (DUF1735)</fullName>
    </submittedName>
</protein>
<dbReference type="InterPro" id="IPR013320">
    <property type="entry name" value="ConA-like_dom_sf"/>
</dbReference>
<dbReference type="PROSITE" id="PS51257">
    <property type="entry name" value="PROKAR_LIPOPROTEIN"/>
    <property type="match status" value="1"/>
</dbReference>
<name>A0A2X2RJW8_CAPOC</name>
<dbReference type="Gene3D" id="2.60.120.200">
    <property type="match status" value="1"/>
</dbReference>
<evidence type="ECO:0000313" key="3">
    <source>
        <dbReference type="Proteomes" id="UP000249891"/>
    </source>
</evidence>